<organism evidence="3 4">
    <name type="scientific">Trichoderma aggressivum f. europaeum</name>
    <dbReference type="NCBI Taxonomy" id="173218"/>
    <lineage>
        <taxon>Eukaryota</taxon>
        <taxon>Fungi</taxon>
        <taxon>Dikarya</taxon>
        <taxon>Ascomycota</taxon>
        <taxon>Pezizomycotina</taxon>
        <taxon>Sordariomycetes</taxon>
        <taxon>Hypocreomycetidae</taxon>
        <taxon>Hypocreales</taxon>
        <taxon>Hypocreaceae</taxon>
        <taxon>Trichoderma</taxon>
    </lineage>
</organism>
<dbReference type="InterPro" id="IPR000073">
    <property type="entry name" value="AB_hydrolase_1"/>
</dbReference>
<dbReference type="Pfam" id="PF12697">
    <property type="entry name" value="Abhydrolase_6"/>
    <property type="match status" value="1"/>
</dbReference>
<evidence type="ECO:0000313" key="4">
    <source>
        <dbReference type="Proteomes" id="UP001273209"/>
    </source>
</evidence>
<name>A0AAE1I7U9_9HYPO</name>
<dbReference type="PANTHER" id="PTHR47751">
    <property type="entry name" value="SUPERFAMILY HYDROLASE, PUTATIVE (AFU_ORTHOLOGUE AFUA_2G16580)-RELATED"/>
    <property type="match status" value="1"/>
</dbReference>
<gene>
    <name evidence="3" type="ORF">Triagg1_9983</name>
</gene>
<dbReference type="PANTHER" id="PTHR47751:SF2">
    <property type="entry name" value="DLTD N-TERMINAL DOMAIN PROTEIN (AFU_ORTHOLOGUE AFUA_8G00380)-RELATED"/>
    <property type="match status" value="1"/>
</dbReference>
<evidence type="ECO:0000313" key="3">
    <source>
        <dbReference type="EMBL" id="KAK4062497.1"/>
    </source>
</evidence>
<dbReference type="InterPro" id="IPR051411">
    <property type="entry name" value="Polyketide_trans_af380"/>
</dbReference>
<evidence type="ECO:0000256" key="1">
    <source>
        <dbReference type="ARBA" id="ARBA00029464"/>
    </source>
</evidence>
<comment type="similarity">
    <text evidence="1">Belongs to the polyketide transferase af380 family.</text>
</comment>
<accession>A0AAE1I7U9</accession>
<comment type="caution">
    <text evidence="3">The sequence shown here is derived from an EMBL/GenBank/DDBJ whole genome shotgun (WGS) entry which is preliminary data.</text>
</comment>
<proteinExistence type="inferred from homology"/>
<dbReference type="Gene3D" id="1.10.10.800">
    <property type="match status" value="1"/>
</dbReference>
<dbReference type="SUPFAM" id="SSF53474">
    <property type="entry name" value="alpha/beta-Hydrolases"/>
    <property type="match status" value="1"/>
</dbReference>
<dbReference type="EMBL" id="JAWRVG010000062">
    <property type="protein sequence ID" value="KAK4062497.1"/>
    <property type="molecule type" value="Genomic_DNA"/>
</dbReference>
<feature type="domain" description="AB hydrolase-1" evidence="2">
    <location>
        <begin position="35"/>
        <end position="278"/>
    </location>
</feature>
<dbReference type="GeneID" id="87924905"/>
<dbReference type="RefSeq" id="XP_062751091.1">
    <property type="nucleotide sequence ID" value="XM_062905000.1"/>
</dbReference>
<protein>
    <recommendedName>
        <fullName evidence="2">AB hydrolase-1 domain-containing protein</fullName>
    </recommendedName>
</protein>
<evidence type="ECO:0000259" key="2">
    <source>
        <dbReference type="Pfam" id="PF12697"/>
    </source>
</evidence>
<dbReference type="AlphaFoldDB" id="A0AAE1I7U9"/>
<dbReference type="Proteomes" id="UP001273209">
    <property type="component" value="Unassembled WGS sequence"/>
</dbReference>
<sequence>MGRIPNPRWSDPPRMAFSSSDPWTCYYHQSREMFVPEVAEQFQNSNITALIYDTRSLGQSDGEPRNEVDPTMQVSDFSDALSFMKTLPIVDPAMIGFWGMSYGATVALCAASLDERAKWCIAVCPLVEPKPRQDMLARVLRKTMKDRESRILGNTPTFLPVLTEKRENPAGMGMDVDDAGFEYMMNVKDHGAPNYENQTTLQTYYRLISWQPFEVMRYLHVRPSRASILMIIPENDLMSPPETQIKWFDSFPTPKKMHVALGKGHLDVLSGDDSQVLADLQVKFVLDIN</sequence>
<dbReference type="InterPro" id="IPR029058">
    <property type="entry name" value="AB_hydrolase_fold"/>
</dbReference>
<dbReference type="Gene3D" id="3.40.50.1820">
    <property type="entry name" value="alpha/beta hydrolase"/>
    <property type="match status" value="1"/>
</dbReference>
<keyword evidence="4" id="KW-1185">Reference proteome</keyword>
<reference evidence="3" key="1">
    <citation type="submission" date="2023-11" db="EMBL/GenBank/DDBJ databases">
        <title>The genome sequences of three competitors of mushroom-forming fungi.</title>
        <authorList>
            <person name="Beijen E."/>
            <person name="Ohm R.A."/>
        </authorList>
    </citation>
    <scope>NUCLEOTIDE SEQUENCE</scope>
    <source>
        <strain evidence="3">CBS 100526</strain>
    </source>
</reference>